<evidence type="ECO:0000256" key="1">
    <source>
        <dbReference type="SAM" id="MobiDB-lite"/>
    </source>
</evidence>
<name>A0A976AAJ2_9BURK</name>
<gene>
    <name evidence="2" type="ORF">CBM2586_B130542</name>
</gene>
<evidence type="ECO:0000313" key="2">
    <source>
        <dbReference type="EMBL" id="SOY71822.1"/>
    </source>
</evidence>
<comment type="caution">
    <text evidence="2">The sequence shown here is derived from an EMBL/GenBank/DDBJ whole genome shotgun (WGS) entry which is preliminary data.</text>
</comment>
<dbReference type="AlphaFoldDB" id="A0A976AAJ2"/>
<protein>
    <submittedName>
        <fullName evidence="2">Uncharacterized protein</fullName>
    </submittedName>
</protein>
<reference evidence="2 3" key="1">
    <citation type="submission" date="2018-01" db="EMBL/GenBank/DDBJ databases">
        <authorList>
            <person name="Clerissi C."/>
        </authorList>
    </citation>
    <scope>NUCLEOTIDE SEQUENCE [LARGE SCALE GENOMIC DNA]</scope>
    <source>
        <strain evidence="2">Cupriavidus taiwanensis LMG 19430</strain>
    </source>
</reference>
<dbReference type="EMBL" id="OFSN01000019">
    <property type="protein sequence ID" value="SOY71822.1"/>
    <property type="molecule type" value="Genomic_DNA"/>
</dbReference>
<proteinExistence type="predicted"/>
<organism evidence="2 3">
    <name type="scientific">Cupriavidus taiwanensis</name>
    <dbReference type="NCBI Taxonomy" id="164546"/>
    <lineage>
        <taxon>Bacteria</taxon>
        <taxon>Pseudomonadati</taxon>
        <taxon>Pseudomonadota</taxon>
        <taxon>Betaproteobacteria</taxon>
        <taxon>Burkholderiales</taxon>
        <taxon>Burkholderiaceae</taxon>
        <taxon>Cupriavidus</taxon>
    </lineage>
</organism>
<accession>A0A976AAJ2</accession>
<sequence>MDVHMDRFAVGQPGRTVRMQAIPARYTSSKLSVAAGAGDWSPRPHNRSARGCVHHGNPTA</sequence>
<dbReference type="Proteomes" id="UP000257016">
    <property type="component" value="Unassembled WGS sequence"/>
</dbReference>
<feature type="region of interest" description="Disordered" evidence="1">
    <location>
        <begin position="35"/>
        <end position="60"/>
    </location>
</feature>
<evidence type="ECO:0000313" key="3">
    <source>
        <dbReference type="Proteomes" id="UP000257016"/>
    </source>
</evidence>